<dbReference type="PANTHER" id="PTHR30419">
    <property type="entry name" value="HTH-TYPE TRANSCRIPTIONAL REGULATOR YBHD"/>
    <property type="match status" value="1"/>
</dbReference>
<dbReference type="KEGG" id="bfn:OI25_6583"/>
<gene>
    <name evidence="2" type="ORF">OI25_6583</name>
</gene>
<dbReference type="GO" id="GO:0005829">
    <property type="term" value="C:cytosol"/>
    <property type="evidence" value="ECO:0007669"/>
    <property type="project" value="TreeGrafter"/>
</dbReference>
<dbReference type="Gene3D" id="3.40.190.10">
    <property type="entry name" value="Periplasmic binding protein-like II"/>
    <property type="match status" value="1"/>
</dbReference>
<feature type="transmembrane region" description="Helical" evidence="1">
    <location>
        <begin position="41"/>
        <end position="61"/>
    </location>
</feature>
<dbReference type="GO" id="GO:0006355">
    <property type="term" value="P:regulation of DNA-templated transcription"/>
    <property type="evidence" value="ECO:0007669"/>
    <property type="project" value="TreeGrafter"/>
</dbReference>
<evidence type="ECO:0000313" key="2">
    <source>
        <dbReference type="EMBL" id="AJZ62725.1"/>
    </source>
</evidence>
<keyword evidence="1" id="KW-0812">Transmembrane</keyword>
<reference evidence="2 3" key="1">
    <citation type="journal article" date="2015" name="Genome Announc.">
        <title>Complete genome sequences for 59 burkholderia isolates, both pathogenic and near neighbor.</title>
        <authorList>
            <person name="Johnson S.L."/>
            <person name="Bishop-Lilly K.A."/>
            <person name="Ladner J.T."/>
            <person name="Daligault H.E."/>
            <person name="Davenport K.W."/>
            <person name="Jaissle J."/>
            <person name="Frey K.G."/>
            <person name="Koroleva G.I."/>
            <person name="Bruce D.C."/>
            <person name="Coyne S.R."/>
            <person name="Broomall S.M."/>
            <person name="Li P.E."/>
            <person name="Teshima H."/>
            <person name="Gibbons H.S."/>
            <person name="Palacios G.F."/>
            <person name="Rosenzweig C.N."/>
            <person name="Redden C.L."/>
            <person name="Xu Y."/>
            <person name="Minogue T.D."/>
            <person name="Chain P.S."/>
        </authorList>
    </citation>
    <scope>NUCLEOTIDE SEQUENCE [LARGE SCALE GENOMIC DNA]</scope>
    <source>
        <strain evidence="2 3">ATCC BAA-463</strain>
    </source>
</reference>
<protein>
    <submittedName>
        <fullName evidence="2">LysR substrate binding domain protein</fullName>
    </submittedName>
</protein>
<dbReference type="AlphaFoldDB" id="A0AAU8TNA8"/>
<proteinExistence type="predicted"/>
<keyword evidence="1" id="KW-0472">Membrane</keyword>
<accession>A0AAU8TNA8</accession>
<dbReference type="PANTHER" id="PTHR30419:SF30">
    <property type="entry name" value="LYSR FAMILY TRANSCRIPTIONAL REGULATOR"/>
    <property type="match status" value="1"/>
</dbReference>
<organism evidence="2 3">
    <name type="scientific">Paraburkholderia fungorum</name>
    <dbReference type="NCBI Taxonomy" id="134537"/>
    <lineage>
        <taxon>Bacteria</taxon>
        <taxon>Pseudomonadati</taxon>
        <taxon>Pseudomonadota</taxon>
        <taxon>Betaproteobacteria</taxon>
        <taxon>Burkholderiales</taxon>
        <taxon>Burkholderiaceae</taxon>
        <taxon>Paraburkholderia</taxon>
    </lineage>
</organism>
<evidence type="ECO:0000313" key="3">
    <source>
        <dbReference type="Proteomes" id="UP000032614"/>
    </source>
</evidence>
<dbReference type="InterPro" id="IPR050950">
    <property type="entry name" value="HTH-type_LysR_regulators"/>
</dbReference>
<dbReference type="EMBL" id="CP010027">
    <property type="protein sequence ID" value="AJZ62725.1"/>
    <property type="molecule type" value="Genomic_DNA"/>
</dbReference>
<sequence length="87" mass="9337">MQLTAIGSALLPHATLLQREADHAREEIDAMRGLAKGTTRVGAVASIAMLVLPLAVSGVLARWPDLRVEIMEGVWDRLANCWSNSGS</sequence>
<dbReference type="Proteomes" id="UP000032614">
    <property type="component" value="Chromosome 2"/>
</dbReference>
<keyword evidence="1" id="KW-1133">Transmembrane helix</keyword>
<dbReference type="SUPFAM" id="SSF53850">
    <property type="entry name" value="Periplasmic binding protein-like II"/>
    <property type="match status" value="1"/>
</dbReference>
<evidence type="ECO:0000256" key="1">
    <source>
        <dbReference type="SAM" id="Phobius"/>
    </source>
</evidence>
<name>A0AAU8TNA8_9BURK</name>